<dbReference type="EMBL" id="FOSP01000005">
    <property type="protein sequence ID" value="SFK39023.1"/>
    <property type="molecule type" value="Genomic_DNA"/>
</dbReference>
<organism evidence="1 2">
    <name type="scientific">Nitrosomonas aestuarii</name>
    <dbReference type="NCBI Taxonomy" id="52441"/>
    <lineage>
        <taxon>Bacteria</taxon>
        <taxon>Pseudomonadati</taxon>
        <taxon>Pseudomonadota</taxon>
        <taxon>Betaproteobacteria</taxon>
        <taxon>Nitrosomonadales</taxon>
        <taxon>Nitrosomonadaceae</taxon>
        <taxon>Nitrosomonas</taxon>
    </lineage>
</organism>
<proteinExistence type="predicted"/>
<accession>A0A1I3Z4H1</accession>
<reference evidence="2" key="1">
    <citation type="submission" date="2016-10" db="EMBL/GenBank/DDBJ databases">
        <authorList>
            <person name="Varghese N."/>
            <person name="Submissions S."/>
        </authorList>
    </citation>
    <scope>NUCLEOTIDE SEQUENCE [LARGE SCALE GENOMIC DNA]</scope>
    <source>
        <strain evidence="2">Nm69</strain>
    </source>
</reference>
<keyword evidence="2" id="KW-1185">Reference proteome</keyword>
<dbReference type="AlphaFoldDB" id="A0A1I3Z4H1"/>
<gene>
    <name evidence="1" type="ORF">SAMN05216302_100588</name>
</gene>
<dbReference type="STRING" id="52441.SAMN05216302_100588"/>
<evidence type="ECO:0000313" key="2">
    <source>
        <dbReference type="Proteomes" id="UP000199533"/>
    </source>
</evidence>
<sequence length="99" mass="11600">MTYYGQLEESADAVWLKQKRLRKSRTRFTLANTILATEPLTVYNQHIHVRSAVFYFSFGIFLERTTITTGHLTQKFALIIRIRDVKMPSLLVLPELRMP</sequence>
<protein>
    <submittedName>
        <fullName evidence="1">Uncharacterized protein</fullName>
    </submittedName>
</protein>
<dbReference type="Proteomes" id="UP000199533">
    <property type="component" value="Unassembled WGS sequence"/>
</dbReference>
<evidence type="ECO:0000313" key="1">
    <source>
        <dbReference type="EMBL" id="SFK39023.1"/>
    </source>
</evidence>
<name>A0A1I3Z4H1_9PROT</name>